<dbReference type="PANTHER" id="PTHR13049">
    <property type="entry name" value="DUF814-RELATED"/>
    <property type="match status" value="1"/>
</dbReference>
<feature type="region of interest" description="Disordered" evidence="2">
    <location>
        <begin position="216"/>
        <end position="244"/>
    </location>
</feature>
<dbReference type="SUPFAM" id="SSF54495">
    <property type="entry name" value="UBC-like"/>
    <property type="match status" value="1"/>
</dbReference>
<feature type="compositionally biased region" description="Basic and acidic residues" evidence="2">
    <location>
        <begin position="171"/>
        <end position="185"/>
    </location>
</feature>
<dbReference type="InterPro" id="IPR039730">
    <property type="entry name" value="Jlp2/Ccd25"/>
</dbReference>
<accession>A0AB34JXR9</accession>
<dbReference type="Proteomes" id="UP001515480">
    <property type="component" value="Unassembled WGS sequence"/>
</dbReference>
<feature type="domain" description="RWD" evidence="3">
    <location>
        <begin position="384"/>
        <end position="489"/>
    </location>
</feature>
<evidence type="ECO:0000256" key="2">
    <source>
        <dbReference type="SAM" id="MobiDB-lite"/>
    </source>
</evidence>
<dbReference type="PANTHER" id="PTHR13049:SF2">
    <property type="entry name" value="COILED-COIL DOMAIN-CONTAINING PROTEIN 25"/>
    <property type="match status" value="1"/>
</dbReference>
<dbReference type="InterPro" id="IPR006575">
    <property type="entry name" value="RWD_dom"/>
</dbReference>
<proteinExistence type="inferred from homology"/>
<feature type="compositionally biased region" description="Polar residues" evidence="2">
    <location>
        <begin position="158"/>
        <end position="168"/>
    </location>
</feature>
<dbReference type="AlphaFoldDB" id="A0AB34JXR9"/>
<organism evidence="4 5">
    <name type="scientific">Prymnesium parvum</name>
    <name type="common">Toxic golden alga</name>
    <dbReference type="NCBI Taxonomy" id="97485"/>
    <lineage>
        <taxon>Eukaryota</taxon>
        <taxon>Haptista</taxon>
        <taxon>Haptophyta</taxon>
        <taxon>Prymnesiophyceae</taxon>
        <taxon>Prymnesiales</taxon>
        <taxon>Prymnesiaceae</taxon>
        <taxon>Prymnesium</taxon>
    </lineage>
</organism>
<comment type="caution">
    <text evidence="4">The sequence shown here is derived from an EMBL/GenBank/DDBJ whole genome shotgun (WGS) entry which is preliminary data.</text>
</comment>
<dbReference type="InterPro" id="IPR008532">
    <property type="entry name" value="NFACT_RNA-bd"/>
</dbReference>
<feature type="compositionally biased region" description="Basic and acidic residues" evidence="2">
    <location>
        <begin position="344"/>
        <end position="374"/>
    </location>
</feature>
<evidence type="ECO:0000259" key="3">
    <source>
        <dbReference type="PROSITE" id="PS50908"/>
    </source>
</evidence>
<gene>
    <name evidence="4" type="ORF">AB1Y20_015442</name>
</gene>
<reference evidence="4 5" key="1">
    <citation type="journal article" date="2024" name="Science">
        <title>Giant polyketide synthase enzymes in the biosynthesis of giant marine polyether toxins.</title>
        <authorList>
            <person name="Fallon T.R."/>
            <person name="Shende V.V."/>
            <person name="Wierzbicki I.H."/>
            <person name="Pendleton A.L."/>
            <person name="Watervoot N.F."/>
            <person name="Auber R.P."/>
            <person name="Gonzalez D.J."/>
            <person name="Wisecaver J.H."/>
            <person name="Moore B.S."/>
        </authorList>
    </citation>
    <scope>NUCLEOTIDE SEQUENCE [LARGE SCALE GENOMIC DNA]</scope>
    <source>
        <strain evidence="4 5">12B1</strain>
    </source>
</reference>
<comment type="similarity">
    <text evidence="1">Belongs to the CCDC25 family.</text>
</comment>
<evidence type="ECO:0000313" key="5">
    <source>
        <dbReference type="Proteomes" id="UP001515480"/>
    </source>
</evidence>
<dbReference type="PROSITE" id="PS50908">
    <property type="entry name" value="RWD"/>
    <property type="match status" value="1"/>
</dbReference>
<dbReference type="EMBL" id="JBGBPQ010000003">
    <property type="protein sequence ID" value="KAL1526746.1"/>
    <property type="molecule type" value="Genomic_DNA"/>
</dbReference>
<name>A0AB34JXR9_PRYPA</name>
<evidence type="ECO:0000256" key="1">
    <source>
        <dbReference type="ARBA" id="ARBA00008998"/>
    </source>
</evidence>
<feature type="region of interest" description="Disordered" evidence="2">
    <location>
        <begin position="344"/>
        <end position="381"/>
    </location>
</feature>
<dbReference type="Gene3D" id="3.10.110.10">
    <property type="entry name" value="Ubiquitin Conjugating Enzyme"/>
    <property type="match status" value="1"/>
</dbReference>
<dbReference type="InterPro" id="IPR016135">
    <property type="entry name" value="UBQ-conjugating_enzyme/RWD"/>
</dbReference>
<feature type="compositionally biased region" description="Basic and acidic residues" evidence="2">
    <location>
        <begin position="230"/>
        <end position="244"/>
    </location>
</feature>
<sequence>MVFYFTCSDPRYTIYMGRDKYENEDLIKYGWPEDLWFHVDKMSSAHVYLRLPPGETIDDVAMDIVHECAQLTKLNSIEGCKVNNVTVVYTMWANLRKSGDMATGQVGFHKRGEVRSVVVEKRINEIVNRLNKTKEEKHNHPSDLAELRAARDKAEIASNKQTVKQQSKAEALAREDERSRAVEERQAAASMAAAAEAERERLEHSLLQAFAAGTVGGSFAGESEDDDDPTASREAAREKDLTSAHDAWRAFDESLVRGNGPDDEASESEAAAAWSAEALAAKAELLRKMDADKAKEREALTALAHQRRADAQAKAEAEAAARAARQQARKEAASAALDALQAKRDEVGRKARQGRESARASLEEAAARGTKDASLEENAASHQEEAMVLESIFADDYAGQQPLIAECSTALQLTVRTTVGKDERSVVLAIEFPPQYPSHLPPFCRVLEGVRVDDVGFFVDSLYALFFDSPGEMVVHTWSEWIKDTWLPLQARH</sequence>
<dbReference type="Pfam" id="PF05670">
    <property type="entry name" value="NFACT-R_1"/>
    <property type="match status" value="1"/>
</dbReference>
<keyword evidence="5" id="KW-1185">Reference proteome</keyword>
<dbReference type="Pfam" id="PF05773">
    <property type="entry name" value="RWD"/>
    <property type="match status" value="1"/>
</dbReference>
<protein>
    <recommendedName>
        <fullName evidence="3">RWD domain-containing protein</fullName>
    </recommendedName>
</protein>
<dbReference type="CDD" id="cd23821">
    <property type="entry name" value="RWD_IMPACT"/>
    <property type="match status" value="1"/>
</dbReference>
<evidence type="ECO:0000313" key="4">
    <source>
        <dbReference type="EMBL" id="KAL1526746.1"/>
    </source>
</evidence>
<feature type="region of interest" description="Disordered" evidence="2">
    <location>
        <begin position="155"/>
        <end position="185"/>
    </location>
</feature>